<keyword evidence="2" id="KW-0808">Transferase</keyword>
<dbReference type="EMBL" id="CP001968">
    <property type="protein sequence ID" value="ADD69579.1"/>
    <property type="molecule type" value="Genomic_DNA"/>
</dbReference>
<dbReference type="Gene3D" id="3.40.50.1220">
    <property type="entry name" value="TPP-binding domain"/>
    <property type="match status" value="1"/>
</dbReference>
<proteinExistence type="predicted"/>
<keyword evidence="4" id="KW-0479">Metal-binding</keyword>
<evidence type="ECO:0000256" key="1">
    <source>
        <dbReference type="ARBA" id="ARBA00012928"/>
    </source>
</evidence>
<feature type="active site" description="Proton acceptor" evidence="4">
    <location>
        <position position="122"/>
    </location>
</feature>
<dbReference type="PaxDb" id="522772-Dacet_2829"/>
<keyword evidence="7" id="KW-1185">Reference proteome</keyword>
<dbReference type="Gene3D" id="3.30.1600.10">
    <property type="entry name" value="SIR2/SIRT2 'Small Domain"/>
    <property type="match status" value="1"/>
</dbReference>
<dbReference type="PANTHER" id="PTHR11085:SF10">
    <property type="entry name" value="NAD-DEPENDENT PROTEIN DEACYLASE SIRTUIN-5, MITOCHONDRIAL-RELATED"/>
    <property type="match status" value="1"/>
</dbReference>
<dbReference type="InterPro" id="IPR003000">
    <property type="entry name" value="Sirtuin"/>
</dbReference>
<organism evidence="6 7">
    <name type="scientific">Denitrovibrio acetiphilus (strain DSM 12809 / NBRC 114555 / N2460)</name>
    <dbReference type="NCBI Taxonomy" id="522772"/>
    <lineage>
        <taxon>Bacteria</taxon>
        <taxon>Pseudomonadati</taxon>
        <taxon>Deferribacterota</taxon>
        <taxon>Deferribacteres</taxon>
        <taxon>Deferribacterales</taxon>
        <taxon>Geovibrionaceae</taxon>
        <taxon>Denitrovibrio</taxon>
    </lineage>
</organism>
<gene>
    <name evidence="6" type="ordered locus">Dacet_2829</name>
</gene>
<dbReference type="GO" id="GO:0017136">
    <property type="term" value="F:histone deacetylase activity, NAD-dependent"/>
    <property type="evidence" value="ECO:0007669"/>
    <property type="project" value="TreeGrafter"/>
</dbReference>
<dbReference type="Proteomes" id="UP000002012">
    <property type="component" value="Chromosome"/>
</dbReference>
<dbReference type="GO" id="GO:0070403">
    <property type="term" value="F:NAD+ binding"/>
    <property type="evidence" value="ECO:0007669"/>
    <property type="project" value="InterPro"/>
</dbReference>
<dbReference type="InterPro" id="IPR026590">
    <property type="entry name" value="Ssirtuin_cat_dom"/>
</dbReference>
<dbReference type="KEGG" id="dap:Dacet_2829"/>
<feature type="binding site" evidence="4">
    <location>
        <position position="155"/>
    </location>
    <ligand>
        <name>Zn(2+)</name>
        <dbReference type="ChEBI" id="CHEBI:29105"/>
    </ligand>
</feature>
<dbReference type="InterPro" id="IPR029035">
    <property type="entry name" value="DHS-like_NAD/FAD-binding_dom"/>
</dbReference>
<dbReference type="CDD" id="cd01407">
    <property type="entry name" value="SIR2-fam"/>
    <property type="match status" value="1"/>
</dbReference>
<feature type="domain" description="Deacetylase sirtuin-type" evidence="5">
    <location>
        <begin position="1"/>
        <end position="253"/>
    </location>
</feature>
<keyword evidence="4" id="KW-0862">Zinc</keyword>
<dbReference type="PROSITE" id="PS50305">
    <property type="entry name" value="SIRTUIN"/>
    <property type="match status" value="1"/>
</dbReference>
<feature type="binding site" evidence="4">
    <location>
        <position position="130"/>
    </location>
    <ligand>
        <name>Zn(2+)</name>
        <dbReference type="ChEBI" id="CHEBI:29105"/>
    </ligand>
</feature>
<evidence type="ECO:0000256" key="3">
    <source>
        <dbReference type="ARBA" id="ARBA00023027"/>
    </source>
</evidence>
<feature type="binding site" evidence="4">
    <location>
        <position position="133"/>
    </location>
    <ligand>
        <name>Zn(2+)</name>
        <dbReference type="ChEBI" id="CHEBI:29105"/>
    </ligand>
</feature>
<sequence length="253" mass="27504">MNMDNVRKLARLIADNPYNVFFTGAGASTESGIPDYRSEGSGLWNRIDSSKLISLKGFLENPKGFYEVFSGGLFAPFAHAEPNVAHMFIAMLEEQKASKAVITQNIDGLHRKAGSFNICELHGSMETSSCIICGKSFSTAEVFDKFMLDGATPECTCGNIVKPDIVFFGESLPKDVLEESFELAAGCTLMIVAGSSLEVMPANLLPKYAKDHGALLVIINKTETPLDYTADIVINKGIGEVFTELNNIWKTAE</sequence>
<name>D4H6A5_DENA2</name>
<evidence type="ECO:0000313" key="7">
    <source>
        <dbReference type="Proteomes" id="UP000002012"/>
    </source>
</evidence>
<dbReference type="OrthoDB" id="9800582at2"/>
<dbReference type="FunCoup" id="D4H6A5">
    <property type="interactions" value="352"/>
</dbReference>
<dbReference type="SUPFAM" id="SSF52467">
    <property type="entry name" value="DHS-like NAD/FAD-binding domain"/>
    <property type="match status" value="1"/>
</dbReference>
<feature type="binding site" evidence="4">
    <location>
        <position position="157"/>
    </location>
    <ligand>
        <name>Zn(2+)</name>
        <dbReference type="ChEBI" id="CHEBI:29105"/>
    </ligand>
</feature>
<dbReference type="AlphaFoldDB" id="D4H6A5"/>
<dbReference type="EC" id="2.3.1.286" evidence="1"/>
<evidence type="ECO:0000256" key="4">
    <source>
        <dbReference type="PROSITE-ProRule" id="PRU00236"/>
    </source>
</evidence>
<protein>
    <recommendedName>
        <fullName evidence="1">protein acetyllysine N-acetyltransferase</fullName>
        <ecNumber evidence="1">2.3.1.286</ecNumber>
    </recommendedName>
</protein>
<dbReference type="eggNOG" id="COG0846">
    <property type="taxonomic scope" value="Bacteria"/>
</dbReference>
<dbReference type="InterPro" id="IPR050134">
    <property type="entry name" value="NAD-dep_sirtuin_deacylases"/>
</dbReference>
<dbReference type="Pfam" id="PF02146">
    <property type="entry name" value="SIR2"/>
    <property type="match status" value="1"/>
</dbReference>
<dbReference type="NCBIfam" id="NF001753">
    <property type="entry name" value="PRK00481.1-3"/>
    <property type="match status" value="1"/>
</dbReference>
<dbReference type="STRING" id="522772.Dacet_2829"/>
<evidence type="ECO:0000313" key="6">
    <source>
        <dbReference type="EMBL" id="ADD69579.1"/>
    </source>
</evidence>
<dbReference type="GO" id="GO:0046872">
    <property type="term" value="F:metal ion binding"/>
    <property type="evidence" value="ECO:0007669"/>
    <property type="project" value="UniProtKB-KW"/>
</dbReference>
<accession>D4H6A5</accession>
<dbReference type="InterPro" id="IPR026591">
    <property type="entry name" value="Sirtuin_cat_small_dom_sf"/>
</dbReference>
<dbReference type="InParanoid" id="D4H6A5"/>
<reference evidence="6 7" key="1">
    <citation type="journal article" date="2010" name="Stand. Genomic Sci.">
        <title>Complete genome sequence of Denitrovibrio acetiphilus type strain (N2460).</title>
        <authorList>
            <person name="Kiss H."/>
            <person name="Lang E."/>
            <person name="Lapidus A."/>
            <person name="Copeland A."/>
            <person name="Nolan M."/>
            <person name="Glavina Del Rio T."/>
            <person name="Chen F."/>
            <person name="Lucas S."/>
            <person name="Tice H."/>
            <person name="Cheng J.F."/>
            <person name="Han C."/>
            <person name="Goodwin L."/>
            <person name="Pitluck S."/>
            <person name="Liolios K."/>
            <person name="Pati A."/>
            <person name="Ivanova N."/>
            <person name="Mavromatis K."/>
            <person name="Chen A."/>
            <person name="Palaniappan K."/>
            <person name="Land M."/>
            <person name="Hauser L."/>
            <person name="Chang Y.J."/>
            <person name="Jeffries C.D."/>
            <person name="Detter J.C."/>
            <person name="Brettin T."/>
            <person name="Spring S."/>
            <person name="Rohde M."/>
            <person name="Goker M."/>
            <person name="Woyke T."/>
            <person name="Bristow J."/>
            <person name="Eisen J.A."/>
            <person name="Markowitz V."/>
            <person name="Hugenholtz P."/>
            <person name="Kyrpides N.C."/>
            <person name="Klenk H.P."/>
        </authorList>
    </citation>
    <scope>NUCLEOTIDE SEQUENCE [LARGE SCALE GENOMIC DNA]</scope>
    <source>
        <strain evidence="7">DSM 12809 / NBRC 114555 / N2460</strain>
    </source>
</reference>
<evidence type="ECO:0000259" key="5">
    <source>
        <dbReference type="PROSITE" id="PS50305"/>
    </source>
</evidence>
<dbReference type="PANTHER" id="PTHR11085">
    <property type="entry name" value="NAD-DEPENDENT PROTEIN DEACYLASE SIRTUIN-5, MITOCHONDRIAL-RELATED"/>
    <property type="match status" value="1"/>
</dbReference>
<evidence type="ECO:0000256" key="2">
    <source>
        <dbReference type="ARBA" id="ARBA00022679"/>
    </source>
</evidence>
<dbReference type="HOGENOM" id="CLU_023643_3_0_0"/>
<keyword evidence="3" id="KW-0520">NAD</keyword>